<feature type="transmembrane region" description="Helical" evidence="19">
    <location>
        <begin position="127"/>
        <end position="144"/>
    </location>
</feature>
<sequence>VALLLISSMLTYMEVHLYFTLPLLAALMLVHKPFASALTNFKILFLCVVAMTTASIWDNYIVYHNAWWYCPTCVIAVIGYVPLEEYLFFIIMTVITVHFTSLVMRWQLPVLSINPSTSKLTCDLSRYVPFFGLMGLGIVSWVYAIPNTPLFYGCCILFYTLPVLAVLWYGSGLYIARRFKAVMVSVMVPTALLCIVDIVALRAGVWHINEKTSTEIFVVPDLPLEEFGFFLLVNTVIVFACCAIDRTNAIIHTFPYLYSKDVDVQMDLQSTFSMTYLSALLTCFTYQDTDLPLQPIQDLKSSLQVLSQASKSFTTASAAFSFDVRQDLCILYGFCRATDEIADGEGSLSERQERLTFLIEFIDTLFSQPHYSLSSPLPSYIEWDKYAHLPSEVLAMFRAVSRMVHYLPRKPFDELIDGYTWDIKGRTVESQEDLLRYCNNVASSVGDLCTAVIMYRTGRGNWRLEEYRSEWIIKRAREMGQVLQLVNIARDIVTDSQTLGRCYIPLSYLQDPMMELDLLHNGKARQISDGNLRRYALRILALADKLAVSGSRGIDVLPMEARRGVWAACQVYSGIGKKLREQHGYPSRAHLSTWERSWVALRCLYGLHQKTSNTRSRMTIWKIY</sequence>
<comment type="pathway">
    <text evidence="3">Carotenoid biosynthesis; beta-carotene biosynthesis.</text>
</comment>
<feature type="transmembrane region" description="Helical" evidence="19">
    <location>
        <begin position="181"/>
        <end position="207"/>
    </location>
</feature>
<comment type="catalytic activity">
    <reaction evidence="17">
        <text>gamma-carotene = all-trans-beta-carotene</text>
        <dbReference type="Rhea" id="RHEA:32239"/>
        <dbReference type="ChEBI" id="CHEBI:17579"/>
        <dbReference type="ChEBI" id="CHEBI:27740"/>
        <dbReference type="EC" id="5.5.1.19"/>
    </reaction>
</comment>
<dbReference type="GO" id="GO:0016117">
    <property type="term" value="P:carotenoid biosynthetic process"/>
    <property type="evidence" value="ECO:0007669"/>
    <property type="project" value="UniProtKB-KW"/>
</dbReference>
<dbReference type="SFLD" id="SFLDG01212">
    <property type="entry name" value="Phytoene_synthase_like"/>
    <property type="match status" value="1"/>
</dbReference>
<evidence type="ECO:0000256" key="12">
    <source>
        <dbReference type="ARBA" id="ARBA00022746"/>
    </source>
</evidence>
<dbReference type="SUPFAM" id="SSF48576">
    <property type="entry name" value="Terpenoid synthases"/>
    <property type="match status" value="1"/>
</dbReference>
<evidence type="ECO:0000256" key="1">
    <source>
        <dbReference type="ARBA" id="ARBA00001805"/>
    </source>
</evidence>
<evidence type="ECO:0000256" key="19">
    <source>
        <dbReference type="SAM" id="Phobius"/>
    </source>
</evidence>
<dbReference type="PROSITE" id="PS01045">
    <property type="entry name" value="SQUALEN_PHYTOEN_SYN_2"/>
    <property type="match status" value="1"/>
</dbReference>
<evidence type="ECO:0000256" key="7">
    <source>
        <dbReference type="ARBA" id="ARBA00012242"/>
    </source>
</evidence>
<dbReference type="SFLD" id="SFLDG01018">
    <property type="entry name" value="Squalene/Phytoene_Synthase_Lik"/>
    <property type="match status" value="1"/>
</dbReference>
<dbReference type="GO" id="GO:0016020">
    <property type="term" value="C:membrane"/>
    <property type="evidence" value="ECO:0007669"/>
    <property type="project" value="UniProtKB-SubCell"/>
</dbReference>
<comment type="similarity">
    <text evidence="5">In the N-terminal section; belongs to the lycopene beta-cyclase family.</text>
</comment>
<proteinExistence type="inferred from homology"/>
<keyword evidence="14 19" id="KW-0472">Membrane</keyword>
<dbReference type="UniPathway" id="UPA00802"/>
<dbReference type="InterPro" id="IPR019845">
    <property type="entry name" value="Squalene/phytoene_synthase_CS"/>
</dbReference>
<evidence type="ECO:0000256" key="16">
    <source>
        <dbReference type="ARBA" id="ARBA00023268"/>
    </source>
</evidence>
<keyword evidence="21" id="KW-1185">Reference proteome</keyword>
<dbReference type="GO" id="GO:0051996">
    <property type="term" value="F:squalene synthase [NAD(P)H] activity"/>
    <property type="evidence" value="ECO:0007669"/>
    <property type="project" value="InterPro"/>
</dbReference>
<dbReference type="GO" id="GO:0004311">
    <property type="term" value="F:geranylgeranyl diphosphate synthase activity"/>
    <property type="evidence" value="ECO:0007669"/>
    <property type="project" value="InterPro"/>
</dbReference>
<dbReference type="Pfam" id="PF00494">
    <property type="entry name" value="SQS_PSY"/>
    <property type="match status" value="1"/>
</dbReference>
<dbReference type="InterPro" id="IPR044843">
    <property type="entry name" value="Trans_IPPS_bact-type"/>
</dbReference>
<evidence type="ECO:0000256" key="4">
    <source>
        <dbReference type="ARBA" id="ARBA00005172"/>
    </source>
</evidence>
<feature type="transmembrane region" description="Helical" evidence="19">
    <location>
        <begin position="150"/>
        <end position="169"/>
    </location>
</feature>
<feature type="non-terminal residue" evidence="20">
    <location>
        <position position="1"/>
    </location>
</feature>
<dbReference type="CDD" id="cd00683">
    <property type="entry name" value="Trans_IPPS_HH"/>
    <property type="match status" value="1"/>
</dbReference>
<comment type="caution">
    <text evidence="20">The sequence shown here is derived from an EMBL/GenBank/DDBJ whole genome shotgun (WGS) entry which is preliminary data.</text>
</comment>
<evidence type="ECO:0000256" key="9">
    <source>
        <dbReference type="ARBA" id="ARBA00018909"/>
    </source>
</evidence>
<evidence type="ECO:0000256" key="13">
    <source>
        <dbReference type="ARBA" id="ARBA00022989"/>
    </source>
</evidence>
<evidence type="ECO:0000256" key="6">
    <source>
        <dbReference type="ARBA" id="ARBA00008406"/>
    </source>
</evidence>
<keyword evidence="13 19" id="KW-1133">Transmembrane helix</keyword>
<dbReference type="AlphaFoldDB" id="A0A8H7Q3L5"/>
<keyword evidence="10" id="KW-0808">Transferase</keyword>
<dbReference type="OrthoDB" id="6600518at2759"/>
<comment type="catalytic activity">
    <reaction evidence="18">
        <text>all-trans-lycopene = gamma-carotene</text>
        <dbReference type="Rhea" id="RHEA:32219"/>
        <dbReference type="ChEBI" id="CHEBI:15948"/>
        <dbReference type="ChEBI" id="CHEBI:27740"/>
        <dbReference type="EC" id="5.5.1.19"/>
    </reaction>
</comment>
<keyword evidence="11 19" id="KW-0812">Transmembrane</keyword>
<comment type="catalytic activity">
    <reaction evidence="1">
        <text>2 (2E,6E,10E)-geranylgeranyl diphosphate = 15-cis-phytoene + 2 diphosphate</text>
        <dbReference type="Rhea" id="RHEA:34475"/>
        <dbReference type="ChEBI" id="CHEBI:27787"/>
        <dbReference type="ChEBI" id="CHEBI:33019"/>
        <dbReference type="ChEBI" id="CHEBI:58756"/>
        <dbReference type="EC" id="2.5.1.32"/>
    </reaction>
</comment>
<dbReference type="EMBL" id="JAEPRA010000005">
    <property type="protein sequence ID" value="KAG2185502.1"/>
    <property type="molecule type" value="Genomic_DNA"/>
</dbReference>
<dbReference type="GO" id="GO:0045436">
    <property type="term" value="F:lycopene beta cyclase activity"/>
    <property type="evidence" value="ECO:0007669"/>
    <property type="project" value="UniProtKB-ARBA"/>
</dbReference>
<evidence type="ECO:0000256" key="11">
    <source>
        <dbReference type="ARBA" id="ARBA00022692"/>
    </source>
</evidence>
<dbReference type="InterPro" id="IPR033904">
    <property type="entry name" value="Trans_IPPS_HH"/>
</dbReference>
<reference evidence="20" key="1">
    <citation type="submission" date="2020-12" db="EMBL/GenBank/DDBJ databases">
        <title>Metabolic potential, ecology and presence of endohyphal bacteria is reflected in genomic diversity of Mucoromycotina.</title>
        <authorList>
            <person name="Muszewska A."/>
            <person name="Okrasinska A."/>
            <person name="Steczkiewicz K."/>
            <person name="Drgas O."/>
            <person name="Orlowska M."/>
            <person name="Perlinska-Lenart U."/>
            <person name="Aleksandrzak-Piekarczyk T."/>
            <person name="Szatraj K."/>
            <person name="Zielenkiewicz U."/>
            <person name="Pilsyk S."/>
            <person name="Malc E."/>
            <person name="Mieczkowski P."/>
            <person name="Kruszewska J.S."/>
            <person name="Biernat P."/>
            <person name="Pawlowska J."/>
        </authorList>
    </citation>
    <scope>NUCLEOTIDE SEQUENCE</scope>
    <source>
        <strain evidence="20">WA0000051536</strain>
    </source>
</reference>
<dbReference type="InterPro" id="IPR017825">
    <property type="entry name" value="Lycopene_cyclase_dom"/>
</dbReference>
<comment type="pathway">
    <text evidence="4">Carotenoid biosynthesis; phytoene biosynthesis; all-trans-phytoene from geranylgeranyl diphosphate: step 1/1.</text>
</comment>
<dbReference type="InterPro" id="IPR008949">
    <property type="entry name" value="Isoprenoid_synthase_dom_sf"/>
</dbReference>
<evidence type="ECO:0000256" key="2">
    <source>
        <dbReference type="ARBA" id="ARBA00004141"/>
    </source>
</evidence>
<feature type="transmembrane region" description="Helical" evidence="19">
    <location>
        <begin position="227"/>
        <end position="244"/>
    </location>
</feature>
<dbReference type="EC" id="5.5.1.19" evidence="7"/>
<keyword evidence="12" id="KW-0125">Carotenoid biosynthesis</keyword>
<gene>
    <name evidence="20" type="ORF">INT44_002295</name>
</gene>
<protein>
    <recommendedName>
        <fullName evidence="9">Bifunctional lycopene cyclase/phytoene synthase</fullName>
        <ecNumber evidence="8">2.5.1.32</ecNumber>
        <ecNumber evidence="7">5.5.1.19</ecNumber>
    </recommendedName>
</protein>
<evidence type="ECO:0000256" key="18">
    <source>
        <dbReference type="ARBA" id="ARBA00029335"/>
    </source>
</evidence>
<keyword evidence="16" id="KW-0511">Multifunctional enzyme</keyword>
<evidence type="ECO:0000313" key="20">
    <source>
        <dbReference type="EMBL" id="KAG2185502.1"/>
    </source>
</evidence>
<evidence type="ECO:0000256" key="8">
    <source>
        <dbReference type="ARBA" id="ARBA00012396"/>
    </source>
</evidence>
<dbReference type="SFLD" id="SFLDS00005">
    <property type="entry name" value="Isoprenoid_Synthase_Type_I"/>
    <property type="match status" value="1"/>
</dbReference>
<evidence type="ECO:0000256" key="14">
    <source>
        <dbReference type="ARBA" id="ARBA00023136"/>
    </source>
</evidence>
<accession>A0A8H7Q3L5</accession>
<keyword evidence="15" id="KW-0413">Isomerase</keyword>
<comment type="similarity">
    <text evidence="6">In the C-terminal section; belongs to the phytoene/squalene synthase family.</text>
</comment>
<feature type="transmembrane region" description="Helical" evidence="19">
    <location>
        <begin position="43"/>
        <end position="62"/>
    </location>
</feature>
<evidence type="ECO:0000256" key="15">
    <source>
        <dbReference type="ARBA" id="ARBA00023235"/>
    </source>
</evidence>
<feature type="transmembrane region" description="Helical" evidence="19">
    <location>
        <begin position="86"/>
        <end position="106"/>
    </location>
</feature>
<name>A0A8H7Q3L5_9FUNG</name>
<dbReference type="UniPathway" id="UPA00799">
    <property type="reaction ID" value="UER00773"/>
</dbReference>
<evidence type="ECO:0000313" key="21">
    <source>
        <dbReference type="Proteomes" id="UP000612746"/>
    </source>
</evidence>
<dbReference type="GO" id="GO:0016872">
    <property type="term" value="F:intramolecular lyase activity"/>
    <property type="evidence" value="ECO:0007669"/>
    <property type="project" value="InterPro"/>
</dbReference>
<dbReference type="EC" id="2.5.1.32" evidence="8"/>
<dbReference type="Gene3D" id="1.10.600.10">
    <property type="entry name" value="Farnesyl Diphosphate Synthase"/>
    <property type="match status" value="1"/>
</dbReference>
<dbReference type="InterPro" id="IPR002060">
    <property type="entry name" value="Squ/phyt_synthse"/>
</dbReference>
<dbReference type="PANTHER" id="PTHR31480">
    <property type="entry name" value="BIFUNCTIONAL LYCOPENE CYCLASE/PHYTOENE SYNTHASE"/>
    <property type="match status" value="1"/>
</dbReference>
<evidence type="ECO:0000256" key="10">
    <source>
        <dbReference type="ARBA" id="ARBA00022679"/>
    </source>
</evidence>
<feature type="transmembrane region" description="Helical" evidence="19">
    <location>
        <begin position="15"/>
        <end position="31"/>
    </location>
</feature>
<dbReference type="NCBIfam" id="TIGR03462">
    <property type="entry name" value="CarR_dom_SF"/>
    <property type="match status" value="2"/>
</dbReference>
<organism evidence="20 21">
    <name type="scientific">Umbelopsis vinacea</name>
    <dbReference type="NCBI Taxonomy" id="44442"/>
    <lineage>
        <taxon>Eukaryota</taxon>
        <taxon>Fungi</taxon>
        <taxon>Fungi incertae sedis</taxon>
        <taxon>Mucoromycota</taxon>
        <taxon>Mucoromycotina</taxon>
        <taxon>Umbelopsidomycetes</taxon>
        <taxon>Umbelopsidales</taxon>
        <taxon>Umbelopsidaceae</taxon>
        <taxon>Umbelopsis</taxon>
    </lineage>
</organism>
<comment type="subcellular location">
    <subcellularLocation>
        <location evidence="2">Membrane</location>
        <topology evidence="2">Multi-pass membrane protein</topology>
    </subcellularLocation>
</comment>
<dbReference type="Proteomes" id="UP000612746">
    <property type="component" value="Unassembled WGS sequence"/>
</dbReference>
<evidence type="ECO:0000256" key="17">
    <source>
        <dbReference type="ARBA" id="ARBA00029313"/>
    </source>
</evidence>
<dbReference type="FunFam" id="1.10.600.10:FF:000020">
    <property type="entry name" value="Phytoene synthase"/>
    <property type="match status" value="1"/>
</dbReference>
<evidence type="ECO:0000256" key="5">
    <source>
        <dbReference type="ARBA" id="ARBA00008247"/>
    </source>
</evidence>
<evidence type="ECO:0000256" key="3">
    <source>
        <dbReference type="ARBA" id="ARBA00005089"/>
    </source>
</evidence>